<keyword evidence="4" id="KW-0732">Signal</keyword>
<evidence type="ECO:0000256" key="3">
    <source>
        <dbReference type="SAM" id="MobiDB-lite"/>
    </source>
</evidence>
<dbReference type="GO" id="GO:0005975">
    <property type="term" value="P:carbohydrate metabolic process"/>
    <property type="evidence" value="ECO:0007669"/>
    <property type="project" value="InterPro"/>
</dbReference>
<accession>A0A938Y3N5</accession>
<dbReference type="PANTHER" id="PTHR10587">
    <property type="entry name" value="GLYCOSYL TRANSFERASE-RELATED"/>
    <property type="match status" value="1"/>
</dbReference>
<dbReference type="GO" id="GO:0016810">
    <property type="term" value="F:hydrolase activity, acting on carbon-nitrogen (but not peptide) bonds"/>
    <property type="evidence" value="ECO:0007669"/>
    <property type="project" value="InterPro"/>
</dbReference>
<dbReference type="CDD" id="cd10917">
    <property type="entry name" value="CE4_NodB_like_6s_7s"/>
    <property type="match status" value="1"/>
</dbReference>
<evidence type="ECO:0000259" key="5">
    <source>
        <dbReference type="PROSITE" id="PS51677"/>
    </source>
</evidence>
<proteinExistence type="predicted"/>
<feature type="domain" description="NodB homology" evidence="5">
    <location>
        <begin position="109"/>
        <end position="292"/>
    </location>
</feature>
<name>A0A938Y3N5_9BACL</name>
<feature type="signal peptide" evidence="4">
    <location>
        <begin position="1"/>
        <end position="27"/>
    </location>
</feature>
<keyword evidence="1" id="KW-0479">Metal-binding</keyword>
<dbReference type="InterPro" id="IPR011330">
    <property type="entry name" value="Glyco_hydro/deAcase_b/a-brl"/>
</dbReference>
<feature type="region of interest" description="Disordered" evidence="3">
    <location>
        <begin position="28"/>
        <end position="84"/>
    </location>
</feature>
<feature type="compositionally biased region" description="Low complexity" evidence="3">
    <location>
        <begin position="28"/>
        <end position="50"/>
    </location>
</feature>
<dbReference type="Proteomes" id="UP000717624">
    <property type="component" value="Unassembled WGS sequence"/>
</dbReference>
<evidence type="ECO:0000256" key="2">
    <source>
        <dbReference type="ARBA" id="ARBA00022801"/>
    </source>
</evidence>
<dbReference type="Pfam" id="PF01522">
    <property type="entry name" value="Polysacc_deac_1"/>
    <property type="match status" value="1"/>
</dbReference>
<feature type="chain" id="PRO_5039576353" evidence="4">
    <location>
        <begin position="28"/>
        <end position="303"/>
    </location>
</feature>
<sequence>MKLRWSFVAWAVAVALMAAGCNGQNNANQAKANNKQQTQSTNKTSQEQQQAKQKGTAAVQQADRETAGPTPPLEGGKERTVRSPHPMTLADLREKYHSTFLLNGSTEKRQMALTFDDAPDANFTPKVLDQLKKAGVHATFFVIGNRAEQHPDLIKRMIQEGHVIGNHSYSHPNLPKLKDPQFQQQIIKTDNIIHSLTGYTPKLVRPPYGNINEQQIKWLASQGKKIVNWNIDSLDWKGLDTKEVSTNILAHAMPGAIVLQHAAGGKGEDLTGTVEALPEVIKKLRADGVELVTVPELLGLPYK</sequence>
<dbReference type="GO" id="GO:0046872">
    <property type="term" value="F:metal ion binding"/>
    <property type="evidence" value="ECO:0007669"/>
    <property type="project" value="UniProtKB-KW"/>
</dbReference>
<protein>
    <submittedName>
        <fullName evidence="6">Peptidoglycan/xylan/chitin deacetylase (PgdA/CDA1 family)</fullName>
    </submittedName>
</protein>
<evidence type="ECO:0000256" key="1">
    <source>
        <dbReference type="ARBA" id="ARBA00022723"/>
    </source>
</evidence>
<evidence type="ECO:0000256" key="4">
    <source>
        <dbReference type="SAM" id="SignalP"/>
    </source>
</evidence>
<evidence type="ECO:0000313" key="6">
    <source>
        <dbReference type="EMBL" id="MBM7591749.1"/>
    </source>
</evidence>
<keyword evidence="7" id="KW-1185">Reference proteome</keyword>
<dbReference type="PROSITE" id="PS51257">
    <property type="entry name" value="PROKAR_LIPOPROTEIN"/>
    <property type="match status" value="1"/>
</dbReference>
<dbReference type="PANTHER" id="PTHR10587:SF133">
    <property type="entry name" value="CHITIN DEACETYLASE 1-RELATED"/>
    <property type="match status" value="1"/>
</dbReference>
<dbReference type="PROSITE" id="PS51677">
    <property type="entry name" value="NODB"/>
    <property type="match status" value="1"/>
</dbReference>
<comment type="caution">
    <text evidence="6">The sequence shown here is derived from an EMBL/GenBank/DDBJ whole genome shotgun (WGS) entry which is preliminary data.</text>
</comment>
<dbReference type="InterPro" id="IPR050248">
    <property type="entry name" value="Polysacc_deacetylase_ArnD"/>
</dbReference>
<dbReference type="InterPro" id="IPR002509">
    <property type="entry name" value="NODB_dom"/>
</dbReference>
<dbReference type="SUPFAM" id="SSF88713">
    <property type="entry name" value="Glycoside hydrolase/deacetylase"/>
    <property type="match status" value="1"/>
</dbReference>
<dbReference type="GO" id="GO:0016020">
    <property type="term" value="C:membrane"/>
    <property type="evidence" value="ECO:0007669"/>
    <property type="project" value="TreeGrafter"/>
</dbReference>
<keyword evidence="2" id="KW-0378">Hydrolase</keyword>
<evidence type="ECO:0000313" key="7">
    <source>
        <dbReference type="Proteomes" id="UP000717624"/>
    </source>
</evidence>
<reference evidence="6" key="1">
    <citation type="submission" date="2021-01" db="EMBL/GenBank/DDBJ databases">
        <title>Genomic Encyclopedia of Type Strains, Phase IV (KMG-IV): sequencing the most valuable type-strain genomes for metagenomic binning, comparative biology and taxonomic classification.</title>
        <authorList>
            <person name="Goeker M."/>
        </authorList>
    </citation>
    <scope>NUCLEOTIDE SEQUENCE</scope>
    <source>
        <strain evidence="6">DSM 25523</strain>
    </source>
</reference>
<dbReference type="RefSeq" id="WP_239565529.1">
    <property type="nucleotide sequence ID" value="NZ_BAABIN010000012.1"/>
</dbReference>
<dbReference type="EMBL" id="JAFBEB010000014">
    <property type="protein sequence ID" value="MBM7591749.1"/>
    <property type="molecule type" value="Genomic_DNA"/>
</dbReference>
<dbReference type="AlphaFoldDB" id="A0A938Y3N5"/>
<dbReference type="Gene3D" id="3.20.20.370">
    <property type="entry name" value="Glycoside hydrolase/deacetylase"/>
    <property type="match status" value="1"/>
</dbReference>
<gene>
    <name evidence="6" type="ORF">JOD01_003400</name>
</gene>
<organism evidence="6 7">
    <name type="scientific">Brevibacillus fulvus</name>
    <dbReference type="NCBI Taxonomy" id="1125967"/>
    <lineage>
        <taxon>Bacteria</taxon>
        <taxon>Bacillati</taxon>
        <taxon>Bacillota</taxon>
        <taxon>Bacilli</taxon>
        <taxon>Bacillales</taxon>
        <taxon>Paenibacillaceae</taxon>
        <taxon>Brevibacillus</taxon>
    </lineage>
</organism>